<gene>
    <name evidence="3" type="ORF">RCOM_0802250</name>
</gene>
<dbReference type="PANTHER" id="PTHR11654">
    <property type="entry name" value="OLIGOPEPTIDE TRANSPORTER-RELATED"/>
    <property type="match status" value="1"/>
</dbReference>
<feature type="transmembrane region" description="Helical" evidence="2">
    <location>
        <begin position="69"/>
        <end position="88"/>
    </location>
</feature>
<dbReference type="SUPFAM" id="SSF103473">
    <property type="entry name" value="MFS general substrate transporter"/>
    <property type="match status" value="1"/>
</dbReference>
<sequence length="112" mass="12259">MESDPSGNKKMISEPLISRSPKSKGGFRALPFIVANSAFEKVASFGLVPNMILYLTREYRLEAAEGTNVIFLWSAATNFMPILGAFLVDSYVGRFRMIGFGSVASLLVYGII</sequence>
<dbReference type="Gene3D" id="1.20.1250.20">
    <property type="entry name" value="MFS general substrate transporter like domains"/>
    <property type="match status" value="1"/>
</dbReference>
<evidence type="ECO:0000313" key="3">
    <source>
        <dbReference type="EMBL" id="EEF45886.1"/>
    </source>
</evidence>
<proteinExistence type="predicted"/>
<evidence type="ECO:0000256" key="2">
    <source>
        <dbReference type="SAM" id="Phobius"/>
    </source>
</evidence>
<keyword evidence="2" id="KW-0472">Membrane</keyword>
<dbReference type="InterPro" id="IPR036259">
    <property type="entry name" value="MFS_trans_sf"/>
</dbReference>
<evidence type="ECO:0000256" key="1">
    <source>
        <dbReference type="SAM" id="MobiDB-lite"/>
    </source>
</evidence>
<keyword evidence="4" id="KW-1185">Reference proteome</keyword>
<dbReference type="EMBL" id="EQ973807">
    <property type="protein sequence ID" value="EEF45886.1"/>
    <property type="molecule type" value="Genomic_DNA"/>
</dbReference>
<keyword evidence="2" id="KW-1133">Transmembrane helix</keyword>
<feature type="region of interest" description="Disordered" evidence="1">
    <location>
        <begin position="1"/>
        <end position="25"/>
    </location>
</feature>
<dbReference type="AlphaFoldDB" id="B9RS26"/>
<keyword evidence="2" id="KW-0812">Transmembrane</keyword>
<reference evidence="4" key="1">
    <citation type="journal article" date="2010" name="Nat. Biotechnol.">
        <title>Draft genome sequence of the oilseed species Ricinus communis.</title>
        <authorList>
            <person name="Chan A.P."/>
            <person name="Crabtree J."/>
            <person name="Zhao Q."/>
            <person name="Lorenzi H."/>
            <person name="Orvis J."/>
            <person name="Puiu D."/>
            <person name="Melake-Berhan A."/>
            <person name="Jones K.M."/>
            <person name="Redman J."/>
            <person name="Chen G."/>
            <person name="Cahoon E.B."/>
            <person name="Gedil M."/>
            <person name="Stanke M."/>
            <person name="Haas B.J."/>
            <person name="Wortman J.R."/>
            <person name="Fraser-Liggett C.M."/>
            <person name="Ravel J."/>
            <person name="Rabinowicz P.D."/>
        </authorList>
    </citation>
    <scope>NUCLEOTIDE SEQUENCE [LARGE SCALE GENOMIC DNA]</scope>
    <source>
        <strain evidence="4">cv. Hale</strain>
    </source>
</reference>
<evidence type="ECO:0000313" key="4">
    <source>
        <dbReference type="Proteomes" id="UP000008311"/>
    </source>
</evidence>
<dbReference type="InParanoid" id="B9RS26"/>
<protein>
    <submittedName>
        <fullName evidence="3">Nitrate transporter, putative</fullName>
    </submittedName>
</protein>
<dbReference type="eggNOG" id="KOG1237">
    <property type="taxonomic scope" value="Eukaryota"/>
</dbReference>
<accession>B9RS26</accession>
<name>B9RS26_RICCO</name>
<dbReference type="Proteomes" id="UP000008311">
    <property type="component" value="Unassembled WGS sequence"/>
</dbReference>
<feature type="transmembrane region" description="Helical" evidence="2">
    <location>
        <begin position="95"/>
        <end position="111"/>
    </location>
</feature>
<organism evidence="3 4">
    <name type="scientific">Ricinus communis</name>
    <name type="common">Castor bean</name>
    <dbReference type="NCBI Taxonomy" id="3988"/>
    <lineage>
        <taxon>Eukaryota</taxon>
        <taxon>Viridiplantae</taxon>
        <taxon>Streptophyta</taxon>
        <taxon>Embryophyta</taxon>
        <taxon>Tracheophyta</taxon>
        <taxon>Spermatophyta</taxon>
        <taxon>Magnoliopsida</taxon>
        <taxon>eudicotyledons</taxon>
        <taxon>Gunneridae</taxon>
        <taxon>Pentapetalae</taxon>
        <taxon>rosids</taxon>
        <taxon>fabids</taxon>
        <taxon>Malpighiales</taxon>
        <taxon>Euphorbiaceae</taxon>
        <taxon>Acalyphoideae</taxon>
        <taxon>Acalypheae</taxon>
        <taxon>Ricinus</taxon>
    </lineage>
</organism>